<keyword evidence="4 11" id="KW-0175">Coiled coil</keyword>
<evidence type="ECO:0000256" key="6">
    <source>
        <dbReference type="ARBA" id="ARBA00023155"/>
    </source>
</evidence>
<evidence type="ECO:0000256" key="5">
    <source>
        <dbReference type="ARBA" id="ARBA00023125"/>
    </source>
</evidence>
<proteinExistence type="inferred from homology"/>
<dbReference type="EMBL" id="KZ451960">
    <property type="protein sequence ID" value="PKA57811.1"/>
    <property type="molecule type" value="Genomic_DNA"/>
</dbReference>
<protein>
    <submittedName>
        <fullName evidence="14">Homeobox-leucine zipper protein ROC2</fullName>
    </submittedName>
</protein>
<dbReference type="Proteomes" id="UP000236161">
    <property type="component" value="Unassembled WGS sequence"/>
</dbReference>
<evidence type="ECO:0000259" key="13">
    <source>
        <dbReference type="PROSITE" id="PS50071"/>
    </source>
</evidence>
<evidence type="ECO:0000313" key="14">
    <source>
        <dbReference type="EMBL" id="PKA57811.1"/>
    </source>
</evidence>
<dbReference type="GO" id="GO:0005634">
    <property type="term" value="C:nucleus"/>
    <property type="evidence" value="ECO:0007669"/>
    <property type="project" value="UniProtKB-SubCell"/>
</dbReference>
<dbReference type="Gene3D" id="1.10.10.60">
    <property type="entry name" value="Homeodomain-like"/>
    <property type="match status" value="1"/>
</dbReference>
<evidence type="ECO:0000256" key="7">
    <source>
        <dbReference type="ARBA" id="ARBA00023163"/>
    </source>
</evidence>
<dbReference type="InterPro" id="IPR042160">
    <property type="entry name" value="HD-Zip_IV"/>
</dbReference>
<keyword evidence="15" id="KW-1185">Reference proteome</keyword>
<feature type="region of interest" description="Disordered" evidence="12">
    <location>
        <begin position="1"/>
        <end position="65"/>
    </location>
</feature>
<evidence type="ECO:0000256" key="9">
    <source>
        <dbReference type="PROSITE-ProRule" id="PRU00108"/>
    </source>
</evidence>
<evidence type="ECO:0000256" key="11">
    <source>
        <dbReference type="SAM" id="Coils"/>
    </source>
</evidence>
<dbReference type="InterPro" id="IPR001356">
    <property type="entry name" value="HD"/>
</dbReference>
<dbReference type="SMART" id="SM00389">
    <property type="entry name" value="HOX"/>
    <property type="match status" value="1"/>
</dbReference>
<feature type="coiled-coil region" evidence="11">
    <location>
        <begin position="108"/>
        <end position="137"/>
    </location>
</feature>
<keyword evidence="7" id="KW-0804">Transcription</keyword>
<evidence type="ECO:0000313" key="15">
    <source>
        <dbReference type="Proteomes" id="UP000236161"/>
    </source>
</evidence>
<evidence type="ECO:0000256" key="12">
    <source>
        <dbReference type="SAM" id="MobiDB-lite"/>
    </source>
</evidence>
<dbReference type="AlphaFoldDB" id="A0A2I0AQI6"/>
<accession>A0A2I0AQI6</accession>
<gene>
    <name evidence="14" type="primary">ROC2</name>
    <name evidence="14" type="ORF">AXF42_Ash015189</name>
</gene>
<dbReference type="PROSITE" id="PS50071">
    <property type="entry name" value="HOMEOBOX_2"/>
    <property type="match status" value="1"/>
</dbReference>
<dbReference type="OrthoDB" id="786892at2759"/>
<dbReference type="InterPro" id="IPR009057">
    <property type="entry name" value="Homeodomain-like_sf"/>
</dbReference>
<evidence type="ECO:0000256" key="3">
    <source>
        <dbReference type="ARBA" id="ARBA00023015"/>
    </source>
</evidence>
<evidence type="ECO:0000256" key="4">
    <source>
        <dbReference type="ARBA" id="ARBA00023054"/>
    </source>
</evidence>
<reference evidence="14 15" key="1">
    <citation type="journal article" date="2017" name="Nature">
        <title>The Apostasia genome and the evolution of orchids.</title>
        <authorList>
            <person name="Zhang G.Q."/>
            <person name="Liu K.W."/>
            <person name="Li Z."/>
            <person name="Lohaus R."/>
            <person name="Hsiao Y.Y."/>
            <person name="Niu S.C."/>
            <person name="Wang J.Y."/>
            <person name="Lin Y.C."/>
            <person name="Xu Q."/>
            <person name="Chen L.J."/>
            <person name="Yoshida K."/>
            <person name="Fujiwara S."/>
            <person name="Wang Z.W."/>
            <person name="Zhang Y.Q."/>
            <person name="Mitsuda N."/>
            <person name="Wang M."/>
            <person name="Liu G.H."/>
            <person name="Pecoraro L."/>
            <person name="Huang H.X."/>
            <person name="Xiao X.J."/>
            <person name="Lin M."/>
            <person name="Wu X.Y."/>
            <person name="Wu W.L."/>
            <person name="Chen Y.Y."/>
            <person name="Chang S.B."/>
            <person name="Sakamoto S."/>
            <person name="Ohme-Takagi M."/>
            <person name="Yagi M."/>
            <person name="Zeng S.J."/>
            <person name="Shen C.Y."/>
            <person name="Yeh C.M."/>
            <person name="Luo Y.B."/>
            <person name="Tsai W.C."/>
            <person name="Van de Peer Y."/>
            <person name="Liu Z.J."/>
        </authorList>
    </citation>
    <scope>NUCLEOTIDE SEQUENCE [LARGE SCALE GENOMIC DNA]</scope>
    <source>
        <strain evidence="15">cv. Shenzhen</strain>
        <tissue evidence="14">Stem</tissue>
    </source>
</reference>
<keyword evidence="3" id="KW-0805">Transcription regulation</keyword>
<dbReference type="InterPro" id="IPR017970">
    <property type="entry name" value="Homeobox_CS"/>
</dbReference>
<comment type="similarity">
    <text evidence="2">Belongs to the HD-ZIP homeobox family. Class IV subfamily.</text>
</comment>
<evidence type="ECO:0000256" key="10">
    <source>
        <dbReference type="RuleBase" id="RU000682"/>
    </source>
</evidence>
<feature type="DNA-binding region" description="Homeobox" evidence="9">
    <location>
        <begin position="60"/>
        <end position="119"/>
    </location>
</feature>
<dbReference type="SUPFAM" id="SSF46689">
    <property type="entry name" value="Homeodomain-like"/>
    <property type="match status" value="1"/>
</dbReference>
<dbReference type="GO" id="GO:0003677">
    <property type="term" value="F:DNA binding"/>
    <property type="evidence" value="ECO:0007669"/>
    <property type="project" value="UniProtKB-UniRule"/>
</dbReference>
<evidence type="ECO:0000256" key="2">
    <source>
        <dbReference type="ARBA" id="ARBA00006789"/>
    </source>
</evidence>
<dbReference type="GO" id="GO:0000981">
    <property type="term" value="F:DNA-binding transcription factor activity, RNA polymerase II-specific"/>
    <property type="evidence" value="ECO:0007669"/>
    <property type="project" value="InterPro"/>
</dbReference>
<evidence type="ECO:0000256" key="8">
    <source>
        <dbReference type="ARBA" id="ARBA00023242"/>
    </source>
</evidence>
<keyword evidence="8 9" id="KW-0539">Nucleus</keyword>
<feature type="domain" description="Homeobox" evidence="13">
    <location>
        <begin position="58"/>
        <end position="118"/>
    </location>
</feature>
<dbReference type="Pfam" id="PF00046">
    <property type="entry name" value="Homeodomain"/>
    <property type="match status" value="1"/>
</dbReference>
<sequence>MKEGQEQQGFAHEERELQELAESNGFSDIYLQLGIEENPNPNPNPNPNNPSANKRKRPSRRKSYLRHTDDQIQFMEEVFKVCQHPDDMMRIEMSQTLGLKPMQIKFWFQNKRTQIKNQQERMENQRLRSENERLRFENSKYVEALKCVVCPNCTATPFMDTLSPKSHILLQNNQLKREIMRMLAVAAQRRQSMASSSSLSMDRQEVAGVGGFPAVGGMVMGAGGSDAATFIGETGASVVTDYGAHAGSGAGGWPGDPALGMGGSKTGNAY</sequence>
<dbReference type="CDD" id="cd00086">
    <property type="entry name" value="homeodomain"/>
    <property type="match status" value="1"/>
</dbReference>
<dbReference type="STRING" id="1088818.A0A2I0AQI6"/>
<keyword evidence="6 9" id="KW-0371">Homeobox</keyword>
<comment type="subcellular location">
    <subcellularLocation>
        <location evidence="1 9 10">Nucleus</location>
    </subcellularLocation>
</comment>
<dbReference type="PANTHER" id="PTHR45654:SF77">
    <property type="entry name" value="HOMEOBOX-LEUCINE ZIPPER PROTEIN MERISTEM L1"/>
    <property type="match status" value="1"/>
</dbReference>
<dbReference type="PANTHER" id="PTHR45654">
    <property type="entry name" value="HOMEOBOX-LEUCINE ZIPPER PROTEIN MERISTEM L1"/>
    <property type="match status" value="1"/>
</dbReference>
<organism evidence="14 15">
    <name type="scientific">Apostasia shenzhenica</name>
    <dbReference type="NCBI Taxonomy" id="1088818"/>
    <lineage>
        <taxon>Eukaryota</taxon>
        <taxon>Viridiplantae</taxon>
        <taxon>Streptophyta</taxon>
        <taxon>Embryophyta</taxon>
        <taxon>Tracheophyta</taxon>
        <taxon>Spermatophyta</taxon>
        <taxon>Magnoliopsida</taxon>
        <taxon>Liliopsida</taxon>
        <taxon>Asparagales</taxon>
        <taxon>Orchidaceae</taxon>
        <taxon>Apostasioideae</taxon>
        <taxon>Apostasia</taxon>
    </lineage>
</organism>
<feature type="compositionally biased region" description="Basic residues" evidence="12">
    <location>
        <begin position="53"/>
        <end position="65"/>
    </location>
</feature>
<name>A0A2I0AQI6_9ASPA</name>
<keyword evidence="5 9" id="KW-0238">DNA-binding</keyword>
<feature type="compositionally biased region" description="Basic and acidic residues" evidence="12">
    <location>
        <begin position="1"/>
        <end position="18"/>
    </location>
</feature>
<evidence type="ECO:0000256" key="1">
    <source>
        <dbReference type="ARBA" id="ARBA00004123"/>
    </source>
</evidence>
<dbReference type="FunFam" id="1.10.10.60:FF:000229">
    <property type="entry name" value="Homeobox-leucine zipper protein HDG1"/>
    <property type="match status" value="1"/>
</dbReference>
<dbReference type="PROSITE" id="PS00027">
    <property type="entry name" value="HOMEOBOX_1"/>
    <property type="match status" value="1"/>
</dbReference>